<dbReference type="InterPro" id="IPR010536">
    <property type="entry name" value="RGM_N"/>
</dbReference>
<dbReference type="Proteomes" id="UP000440578">
    <property type="component" value="Unassembled WGS sequence"/>
</dbReference>
<evidence type="ECO:0000256" key="5">
    <source>
        <dbReference type="ARBA" id="ARBA00022729"/>
    </source>
</evidence>
<gene>
    <name evidence="11" type="primary">RGMA_1</name>
    <name evidence="11" type="ORF">FJT64_020080</name>
</gene>
<evidence type="ECO:0000259" key="9">
    <source>
        <dbReference type="Pfam" id="PF06534"/>
    </source>
</evidence>
<dbReference type="Pfam" id="PF06535">
    <property type="entry name" value="RGM_N"/>
    <property type="match status" value="1"/>
</dbReference>
<feature type="domain" description="Repulsive guidance molecule C-terminal" evidence="9">
    <location>
        <begin position="168"/>
        <end position="402"/>
    </location>
</feature>
<name>A0A6A4WRT5_AMPAM</name>
<comment type="caution">
    <text evidence="11">The sequence shown here is derived from an EMBL/GenBank/DDBJ whole genome shotgun (WGS) entry which is preliminary data.</text>
</comment>
<evidence type="ECO:0000256" key="7">
    <source>
        <dbReference type="ARBA" id="ARBA00023180"/>
    </source>
</evidence>
<protein>
    <submittedName>
        <fullName evidence="11">Repulsive guidance molecule A</fullName>
    </submittedName>
</protein>
<dbReference type="PANTHER" id="PTHR31428:SF6">
    <property type="entry name" value="REPULSIVE GUIDANCE MOLECULE B HOMOLOG DRAG-1"/>
    <property type="match status" value="1"/>
</dbReference>
<dbReference type="GO" id="GO:0015026">
    <property type="term" value="F:coreceptor activity"/>
    <property type="evidence" value="ECO:0007669"/>
    <property type="project" value="TreeGrafter"/>
</dbReference>
<keyword evidence="6" id="KW-0472">Membrane</keyword>
<reference evidence="11 12" key="1">
    <citation type="submission" date="2019-07" db="EMBL/GenBank/DDBJ databases">
        <title>Draft genome assembly of a fouling barnacle, Amphibalanus amphitrite (Darwin, 1854): The first reference genome for Thecostraca.</title>
        <authorList>
            <person name="Kim W."/>
        </authorList>
    </citation>
    <scope>NUCLEOTIDE SEQUENCE [LARGE SCALE GENOMIC DNA]</scope>
    <source>
        <strain evidence="11">SNU_AA5</strain>
        <tissue evidence="11">Soma without cirri and trophi</tissue>
    </source>
</reference>
<dbReference type="OrthoDB" id="10013795at2759"/>
<dbReference type="GO" id="GO:0005886">
    <property type="term" value="C:plasma membrane"/>
    <property type="evidence" value="ECO:0007669"/>
    <property type="project" value="UniProtKB-SubCell"/>
</dbReference>
<evidence type="ECO:0000256" key="1">
    <source>
        <dbReference type="ARBA" id="ARBA00004609"/>
    </source>
</evidence>
<dbReference type="InterPro" id="IPR040287">
    <property type="entry name" value="RGM"/>
</dbReference>
<comment type="subcellular location">
    <subcellularLocation>
        <location evidence="1">Cell membrane</location>
        <topology evidence="1">Lipid-anchor</topology>
        <topology evidence="1">GPI-anchor</topology>
    </subcellularLocation>
</comment>
<sequence length="444" mass="48449">MNWILLRWVWRSGARGRLSAMQFLSPFDPGIRAAPLLLLLLLSLLLTGLSAAAGECRSEHCSREYERSRERLQLVERPEPNTCRLLGAFSDCMRKTKRACRGHLYFHTNMGIVERTFRKYDCRRILAEAAAAPPVTRAPPPPPPPTVPAPLDASVCSYRGAAAAEPVVCSLFGDPHVRTFGGEFQTCRLLGAWPLLDNAYLAAQVTNSRVGSDECATAPTKLTVIVKHSEPCTGQLTYEARANESLPRAFVDGAVSSGARSQHSAAVTTLVPGLHVAITVRHINATLEIRRVAGHLSFSARLPRELAEQPEARRGLQLCSRGCLQRERVDYRRVLSSVGRVDAVHAGRPVVLTAELVTDMCRQNRVIGPYLDACVFDALSTGKTAFMEAAREAQRDLERLLPQALRQLPNRTRLGSPVGGAPGRPAAAAPLLAAAAALWVLLRR</sequence>
<dbReference type="GO" id="GO:0030509">
    <property type="term" value="P:BMP signaling pathway"/>
    <property type="evidence" value="ECO:0007669"/>
    <property type="project" value="TreeGrafter"/>
</dbReference>
<evidence type="ECO:0000256" key="2">
    <source>
        <dbReference type="ARBA" id="ARBA00005321"/>
    </source>
</evidence>
<organism evidence="11 12">
    <name type="scientific">Amphibalanus amphitrite</name>
    <name type="common">Striped barnacle</name>
    <name type="synonym">Balanus amphitrite</name>
    <dbReference type="NCBI Taxonomy" id="1232801"/>
    <lineage>
        <taxon>Eukaryota</taxon>
        <taxon>Metazoa</taxon>
        <taxon>Ecdysozoa</taxon>
        <taxon>Arthropoda</taxon>
        <taxon>Crustacea</taxon>
        <taxon>Multicrustacea</taxon>
        <taxon>Cirripedia</taxon>
        <taxon>Thoracica</taxon>
        <taxon>Thoracicalcarea</taxon>
        <taxon>Balanomorpha</taxon>
        <taxon>Balanoidea</taxon>
        <taxon>Balanidae</taxon>
        <taxon>Amphibalaninae</taxon>
        <taxon>Amphibalanus</taxon>
    </lineage>
</organism>
<evidence type="ECO:0000313" key="12">
    <source>
        <dbReference type="Proteomes" id="UP000440578"/>
    </source>
</evidence>
<evidence type="ECO:0000256" key="8">
    <source>
        <dbReference type="ARBA" id="ARBA00023288"/>
    </source>
</evidence>
<comment type="similarity">
    <text evidence="2">Belongs to the repulsive guidance molecule (RGM) family.</text>
</comment>
<feature type="domain" description="Repulsive guidance molecule N-terminal" evidence="10">
    <location>
        <begin position="56"/>
        <end position="123"/>
    </location>
</feature>
<accession>A0A6A4WRT5</accession>
<keyword evidence="3" id="KW-1003">Cell membrane</keyword>
<evidence type="ECO:0000256" key="4">
    <source>
        <dbReference type="ARBA" id="ARBA00022622"/>
    </source>
</evidence>
<dbReference type="GO" id="GO:0098552">
    <property type="term" value="C:side of membrane"/>
    <property type="evidence" value="ECO:0007669"/>
    <property type="project" value="UniProtKB-KW"/>
</dbReference>
<keyword evidence="5" id="KW-0732">Signal</keyword>
<dbReference type="PANTHER" id="PTHR31428">
    <property type="entry name" value="RGM DOMAIN FAMILY MEMBER DRAG-1"/>
    <property type="match status" value="1"/>
</dbReference>
<keyword evidence="8" id="KW-0449">Lipoprotein</keyword>
<dbReference type="Pfam" id="PF06534">
    <property type="entry name" value="RGM_C"/>
    <property type="match status" value="1"/>
</dbReference>
<keyword evidence="7" id="KW-0325">Glycoprotein</keyword>
<evidence type="ECO:0000256" key="6">
    <source>
        <dbReference type="ARBA" id="ARBA00023136"/>
    </source>
</evidence>
<evidence type="ECO:0000259" key="10">
    <source>
        <dbReference type="Pfam" id="PF06535"/>
    </source>
</evidence>
<keyword evidence="12" id="KW-1185">Reference proteome</keyword>
<dbReference type="AlphaFoldDB" id="A0A6A4WRT5"/>
<evidence type="ECO:0000256" key="3">
    <source>
        <dbReference type="ARBA" id="ARBA00022475"/>
    </source>
</evidence>
<dbReference type="InterPro" id="IPR009496">
    <property type="entry name" value="RGM_C"/>
</dbReference>
<dbReference type="EMBL" id="VIIS01000466">
    <property type="protein sequence ID" value="KAF0308763.1"/>
    <property type="molecule type" value="Genomic_DNA"/>
</dbReference>
<keyword evidence="4" id="KW-0336">GPI-anchor</keyword>
<dbReference type="Gene3D" id="3.40.1000.10">
    <property type="entry name" value="Mog1/PsbP, alpha/beta/alpha sandwich"/>
    <property type="match status" value="1"/>
</dbReference>
<evidence type="ECO:0000313" key="11">
    <source>
        <dbReference type="EMBL" id="KAF0308763.1"/>
    </source>
</evidence>
<proteinExistence type="inferred from homology"/>